<dbReference type="Proteomes" id="UP000308600">
    <property type="component" value="Unassembled WGS sequence"/>
</dbReference>
<accession>A0ACD3AQR7</accession>
<keyword evidence="2" id="KW-1185">Reference proteome</keyword>
<gene>
    <name evidence="1" type="ORF">BDN72DRAFT_960887</name>
</gene>
<evidence type="ECO:0000313" key="1">
    <source>
        <dbReference type="EMBL" id="TFK67649.1"/>
    </source>
</evidence>
<evidence type="ECO:0000313" key="2">
    <source>
        <dbReference type="Proteomes" id="UP000308600"/>
    </source>
</evidence>
<reference evidence="1 2" key="1">
    <citation type="journal article" date="2019" name="Nat. Ecol. Evol.">
        <title>Megaphylogeny resolves global patterns of mushroom evolution.</title>
        <authorList>
            <person name="Varga T."/>
            <person name="Krizsan K."/>
            <person name="Foldi C."/>
            <person name="Dima B."/>
            <person name="Sanchez-Garcia M."/>
            <person name="Sanchez-Ramirez S."/>
            <person name="Szollosi G.J."/>
            <person name="Szarkandi J.G."/>
            <person name="Papp V."/>
            <person name="Albert L."/>
            <person name="Andreopoulos W."/>
            <person name="Angelini C."/>
            <person name="Antonin V."/>
            <person name="Barry K.W."/>
            <person name="Bougher N.L."/>
            <person name="Buchanan P."/>
            <person name="Buyck B."/>
            <person name="Bense V."/>
            <person name="Catcheside P."/>
            <person name="Chovatia M."/>
            <person name="Cooper J."/>
            <person name="Damon W."/>
            <person name="Desjardin D."/>
            <person name="Finy P."/>
            <person name="Geml J."/>
            <person name="Haridas S."/>
            <person name="Hughes K."/>
            <person name="Justo A."/>
            <person name="Karasinski D."/>
            <person name="Kautmanova I."/>
            <person name="Kiss B."/>
            <person name="Kocsube S."/>
            <person name="Kotiranta H."/>
            <person name="LaButti K.M."/>
            <person name="Lechner B.E."/>
            <person name="Liimatainen K."/>
            <person name="Lipzen A."/>
            <person name="Lukacs Z."/>
            <person name="Mihaltcheva S."/>
            <person name="Morgado L.N."/>
            <person name="Niskanen T."/>
            <person name="Noordeloos M.E."/>
            <person name="Ohm R.A."/>
            <person name="Ortiz-Santana B."/>
            <person name="Ovrebo C."/>
            <person name="Racz N."/>
            <person name="Riley R."/>
            <person name="Savchenko A."/>
            <person name="Shiryaev A."/>
            <person name="Soop K."/>
            <person name="Spirin V."/>
            <person name="Szebenyi C."/>
            <person name="Tomsovsky M."/>
            <person name="Tulloss R.E."/>
            <person name="Uehling J."/>
            <person name="Grigoriev I.V."/>
            <person name="Vagvolgyi C."/>
            <person name="Papp T."/>
            <person name="Martin F.M."/>
            <person name="Miettinen O."/>
            <person name="Hibbett D.S."/>
            <person name="Nagy L.G."/>
        </authorList>
    </citation>
    <scope>NUCLEOTIDE SEQUENCE [LARGE SCALE GENOMIC DNA]</scope>
    <source>
        <strain evidence="1 2">NL-1719</strain>
    </source>
</reference>
<protein>
    <submittedName>
        <fullName evidence="1">Uncharacterized protein</fullName>
    </submittedName>
</protein>
<organism evidence="1 2">
    <name type="scientific">Pluteus cervinus</name>
    <dbReference type="NCBI Taxonomy" id="181527"/>
    <lineage>
        <taxon>Eukaryota</taxon>
        <taxon>Fungi</taxon>
        <taxon>Dikarya</taxon>
        <taxon>Basidiomycota</taxon>
        <taxon>Agaricomycotina</taxon>
        <taxon>Agaricomycetes</taxon>
        <taxon>Agaricomycetidae</taxon>
        <taxon>Agaricales</taxon>
        <taxon>Pluteineae</taxon>
        <taxon>Pluteaceae</taxon>
        <taxon>Pluteus</taxon>
    </lineage>
</organism>
<dbReference type="EMBL" id="ML208371">
    <property type="protein sequence ID" value="TFK67649.1"/>
    <property type="molecule type" value="Genomic_DNA"/>
</dbReference>
<name>A0ACD3AQR7_9AGAR</name>
<proteinExistence type="predicted"/>
<sequence length="353" mass="39862">MPPLKQKRSRKSTSLISSDPEAPTKSEWDKMPPFKTFKVEDEDGEEHPFSLGNDAMVLPQHFEPGSRIKPHEYWVAKIKDIRSRGDEVWVMVQWYYSGQDAASLIRTFDPKTCGKYERMYSDQQDLISSLAFESVVVVNNFRESKIDSFISRTQFFTRFNLEHKRRAILPKVGDGTCICDAPYKPDDFSGLMHFCPRPSCRQAYHQICLVRAESKETARGRKHRLLLCSPDTDKEFSLEALIKERVSTPAKKRRSSGGKRAISATSPTSVLASLPAKLVELAMQPMVRGAAFPEGGVTGNISYVAHARRLVYSGMTDTDPIPDDWEDEVNQHATIVTMEDIPPLVCPKCKSAI</sequence>